<dbReference type="GeneID" id="107692445"/>
<dbReference type="GO" id="GO:0000981">
    <property type="term" value="F:DNA-binding transcription factor activity, RNA polymerase II-specific"/>
    <property type="evidence" value="ECO:0007669"/>
    <property type="project" value="TreeGrafter"/>
</dbReference>
<keyword evidence="2 6" id="KW-0479">Metal-binding</keyword>
<comment type="subcellular location">
    <subcellularLocation>
        <location evidence="6">Nucleus</location>
    </subcellularLocation>
</comment>
<dbReference type="SUPFAM" id="SSF82927">
    <property type="entry name" value="Cysteine-rich DNA binding domain, (DM domain)"/>
    <property type="match status" value="1"/>
</dbReference>
<accession>A0A671T1U5</accession>
<dbReference type="OrthoDB" id="6162476at2759"/>
<name>A0A671T1U5_9TELE</name>
<dbReference type="GO" id="GO:0046872">
    <property type="term" value="F:metal ion binding"/>
    <property type="evidence" value="ECO:0007669"/>
    <property type="project" value="UniProtKB-KW"/>
</dbReference>
<keyword evidence="5 6" id="KW-0539">Nucleus</keyword>
<reference evidence="8" key="2">
    <citation type="submission" date="2025-09" db="UniProtKB">
        <authorList>
            <consortium name="Ensembl"/>
        </authorList>
    </citation>
    <scope>IDENTIFICATION</scope>
</reference>
<dbReference type="AlphaFoldDB" id="A0A671T1U5"/>
<dbReference type="Gene3D" id="4.10.1040.10">
    <property type="entry name" value="DM DNA-binding domain"/>
    <property type="match status" value="1"/>
</dbReference>
<dbReference type="PROSITE" id="PS40000">
    <property type="entry name" value="DM_1"/>
    <property type="match status" value="1"/>
</dbReference>
<reference evidence="8" key="1">
    <citation type="submission" date="2025-08" db="UniProtKB">
        <authorList>
            <consortium name="Ensembl"/>
        </authorList>
    </citation>
    <scope>IDENTIFICATION</scope>
</reference>
<protein>
    <submittedName>
        <fullName evidence="8">Doublesex- and mab-3-related transcription factor 2-like</fullName>
    </submittedName>
</protein>
<keyword evidence="4 6" id="KW-0238">DNA-binding</keyword>
<feature type="domain" description="DM" evidence="7">
    <location>
        <begin position="55"/>
        <end position="102"/>
    </location>
</feature>
<dbReference type="Ensembl" id="ENSSANT00000109277.1">
    <property type="protein sequence ID" value="ENSSANP00000102960.1"/>
    <property type="gene ID" value="ENSSANG00000050484.1"/>
</dbReference>
<evidence type="ECO:0000259" key="7">
    <source>
        <dbReference type="PROSITE" id="PS50809"/>
    </source>
</evidence>
<keyword evidence="3 6" id="KW-0862">Zinc</keyword>
<evidence type="ECO:0000256" key="3">
    <source>
        <dbReference type="ARBA" id="ARBA00022833"/>
    </source>
</evidence>
<keyword evidence="9" id="KW-1185">Reference proteome</keyword>
<dbReference type="RefSeq" id="XP_016346979.1">
    <property type="nucleotide sequence ID" value="XM_016491493.1"/>
</dbReference>
<dbReference type="GO" id="GO:0000978">
    <property type="term" value="F:RNA polymerase II cis-regulatory region sequence-specific DNA binding"/>
    <property type="evidence" value="ECO:0007669"/>
    <property type="project" value="TreeGrafter"/>
</dbReference>
<dbReference type="KEGG" id="sanh:107692445"/>
<dbReference type="FunFam" id="4.10.1040.10:FF:000001">
    <property type="entry name" value="doublesex- and mab-3-related transcription factor 1"/>
    <property type="match status" value="1"/>
</dbReference>
<organism evidence="8 9">
    <name type="scientific">Sinocyclocheilus anshuiensis</name>
    <dbReference type="NCBI Taxonomy" id="1608454"/>
    <lineage>
        <taxon>Eukaryota</taxon>
        <taxon>Metazoa</taxon>
        <taxon>Chordata</taxon>
        <taxon>Craniata</taxon>
        <taxon>Vertebrata</taxon>
        <taxon>Euteleostomi</taxon>
        <taxon>Actinopterygii</taxon>
        <taxon>Neopterygii</taxon>
        <taxon>Teleostei</taxon>
        <taxon>Ostariophysi</taxon>
        <taxon>Cypriniformes</taxon>
        <taxon>Cyprinidae</taxon>
        <taxon>Cyprininae</taxon>
        <taxon>Sinocyclocheilus</taxon>
    </lineage>
</organism>
<comment type="similarity">
    <text evidence="1">Belongs to the DMRT family.</text>
</comment>
<dbReference type="InterPro" id="IPR001275">
    <property type="entry name" value="DM_DNA-bd"/>
</dbReference>
<feature type="DNA-binding region" description="DM" evidence="6">
    <location>
        <begin position="55"/>
        <end position="102"/>
    </location>
</feature>
<evidence type="ECO:0000256" key="1">
    <source>
        <dbReference type="ARBA" id="ARBA00006834"/>
    </source>
</evidence>
<gene>
    <name evidence="8" type="primary">LOC107692445</name>
</gene>
<dbReference type="SMART" id="SM00301">
    <property type="entry name" value="DM"/>
    <property type="match status" value="1"/>
</dbReference>
<dbReference type="PANTHER" id="PTHR12322">
    <property type="entry name" value="DOUBLESEX AND MAB-3 RELATED TRANSCRIPTION FACTOR DMRT"/>
    <property type="match status" value="1"/>
</dbReference>
<evidence type="ECO:0000256" key="5">
    <source>
        <dbReference type="ARBA" id="ARBA00023242"/>
    </source>
</evidence>
<dbReference type="Pfam" id="PF00751">
    <property type="entry name" value="DM"/>
    <property type="match status" value="1"/>
</dbReference>
<proteinExistence type="inferred from homology"/>
<dbReference type="InterPro" id="IPR036407">
    <property type="entry name" value="DM_DNA-bd_sf"/>
</dbReference>
<dbReference type="PROSITE" id="PS50809">
    <property type="entry name" value="DM_2"/>
    <property type="match status" value="1"/>
</dbReference>
<dbReference type="GO" id="GO:0005634">
    <property type="term" value="C:nucleus"/>
    <property type="evidence" value="ECO:0007669"/>
    <property type="project" value="UniProtKB-SubCell"/>
</dbReference>
<dbReference type="InterPro" id="IPR026607">
    <property type="entry name" value="DMRT"/>
</dbReference>
<evidence type="ECO:0000256" key="6">
    <source>
        <dbReference type="PROSITE-ProRule" id="PRU00070"/>
    </source>
</evidence>
<evidence type="ECO:0000313" key="9">
    <source>
        <dbReference type="Proteomes" id="UP000472260"/>
    </source>
</evidence>
<evidence type="ECO:0000256" key="2">
    <source>
        <dbReference type="ARBA" id="ARBA00022723"/>
    </source>
</evidence>
<dbReference type="GO" id="GO:0007548">
    <property type="term" value="P:sex differentiation"/>
    <property type="evidence" value="ECO:0007669"/>
    <property type="project" value="TreeGrafter"/>
</dbReference>
<sequence length="374" mass="42386">MSTKTDRDSQVEVTHLDSLKAEWAEDIDVESVDGREVMRTDEAPAPRGLSRNPKCARCRNHGVVSRLKGHKRLCRWRDCQCANCLLVVERQRVMAAQVALRRQHATEGKKGQKNTSVLRRTAYQRYTRAPSLLAKSILEGYKPLVLEDWPKRLHQPPVSVRMRKRRAFADKELETVMLERELRQREMEELPALLLQAVVPSAPTPYFFPLSNPVMPTYMPVSKSGPPLTDCDLPHHQHMLKSKTLDCGTDKLTDSVSLRVCENWDLFNSIRPPPRCYSTSPGVNMVKNMTDSGFSDQSVKPKSLDIDTMSKQDIPLSLNMADVLVQAKSPHKRCRSLGHEASVHMDCMEGANKDPIKKAVTRPLPFSVEALLMR</sequence>
<evidence type="ECO:0000313" key="8">
    <source>
        <dbReference type="Ensembl" id="ENSSANP00000102960.1"/>
    </source>
</evidence>
<dbReference type="PANTHER" id="PTHR12322:SF123">
    <property type="entry name" value="DOUBLESEX-AND MAB-3-RELATED TRANSCRIPTION FACTOR 2B"/>
    <property type="match status" value="1"/>
</dbReference>
<dbReference type="Proteomes" id="UP000472260">
    <property type="component" value="Unassembled WGS sequence"/>
</dbReference>
<evidence type="ECO:0000256" key="4">
    <source>
        <dbReference type="ARBA" id="ARBA00023125"/>
    </source>
</evidence>